<proteinExistence type="predicted"/>
<dbReference type="EMBL" id="MT141237">
    <property type="protein sequence ID" value="QJA56760.1"/>
    <property type="molecule type" value="Genomic_DNA"/>
</dbReference>
<protein>
    <submittedName>
        <fullName evidence="2">Uncharacterized protein</fullName>
    </submittedName>
</protein>
<feature type="coiled-coil region" evidence="1">
    <location>
        <begin position="38"/>
        <end position="69"/>
    </location>
</feature>
<evidence type="ECO:0000256" key="1">
    <source>
        <dbReference type="SAM" id="Coils"/>
    </source>
</evidence>
<sequence>MESDSWDTQLRWRKYIEIKLNRLASEVAGNAGCQAERITAIMDEIDGLRKELKAVAERVERMAEFLTELKKERKNGENQ</sequence>
<keyword evidence="1" id="KW-0175">Coiled coil</keyword>
<name>A0A6M3IGV8_9ZZZZ</name>
<dbReference type="AlphaFoldDB" id="A0A6M3IGV8"/>
<evidence type="ECO:0000313" key="2">
    <source>
        <dbReference type="EMBL" id="QJA56760.1"/>
    </source>
</evidence>
<reference evidence="2" key="1">
    <citation type="submission" date="2020-03" db="EMBL/GenBank/DDBJ databases">
        <title>The deep terrestrial virosphere.</title>
        <authorList>
            <person name="Holmfeldt K."/>
            <person name="Nilsson E."/>
            <person name="Simone D."/>
            <person name="Lopez-Fernandez M."/>
            <person name="Wu X."/>
            <person name="de Brujin I."/>
            <person name="Lundin D."/>
            <person name="Andersson A."/>
            <person name="Bertilsson S."/>
            <person name="Dopson M."/>
        </authorList>
    </citation>
    <scope>NUCLEOTIDE SEQUENCE</scope>
    <source>
        <strain evidence="2">MM415B01796</strain>
    </source>
</reference>
<organism evidence="2">
    <name type="scientific">viral metagenome</name>
    <dbReference type="NCBI Taxonomy" id="1070528"/>
    <lineage>
        <taxon>unclassified sequences</taxon>
        <taxon>metagenomes</taxon>
        <taxon>organismal metagenomes</taxon>
    </lineage>
</organism>
<gene>
    <name evidence="2" type="ORF">MM415B01796_0016</name>
</gene>
<accession>A0A6M3IGV8</accession>